<keyword evidence="2" id="KW-1185">Reference proteome</keyword>
<protein>
    <submittedName>
        <fullName evidence="1">PhnD/SsuA/transferrin family substrate-binding protein</fullName>
    </submittedName>
</protein>
<dbReference type="EMBL" id="CP139781">
    <property type="protein sequence ID" value="WRQ86445.1"/>
    <property type="molecule type" value="Genomic_DNA"/>
</dbReference>
<dbReference type="Pfam" id="PF12974">
    <property type="entry name" value="Phosphonate-bd"/>
    <property type="match status" value="1"/>
</dbReference>
<evidence type="ECO:0000313" key="1">
    <source>
        <dbReference type="EMBL" id="WRQ86445.1"/>
    </source>
</evidence>
<reference evidence="1 2" key="1">
    <citation type="submission" date="2021-08" db="EMBL/GenBank/DDBJ databases">
        <authorList>
            <person name="Zhang D."/>
            <person name="Zhang A."/>
            <person name="Wang L."/>
        </authorList>
    </citation>
    <scope>NUCLEOTIDE SEQUENCE [LARGE SCALE GENOMIC DNA]</scope>
    <source>
        <strain evidence="1 2">WL0086</strain>
    </source>
</reference>
<gene>
    <name evidence="1" type="ORF">K1X11_016640</name>
</gene>
<dbReference type="Gene3D" id="3.40.190.10">
    <property type="entry name" value="Periplasmic binding protein-like II"/>
    <property type="match status" value="2"/>
</dbReference>
<organism evidence="1 2">
    <name type="scientific">Actomonas aquatica</name>
    <dbReference type="NCBI Taxonomy" id="2866162"/>
    <lineage>
        <taxon>Bacteria</taxon>
        <taxon>Pseudomonadati</taxon>
        <taxon>Verrucomicrobiota</taxon>
        <taxon>Opitutia</taxon>
        <taxon>Opitutales</taxon>
        <taxon>Opitutaceae</taxon>
        <taxon>Actomonas</taxon>
    </lineage>
</organism>
<evidence type="ECO:0000313" key="2">
    <source>
        <dbReference type="Proteomes" id="UP000738431"/>
    </source>
</evidence>
<dbReference type="Proteomes" id="UP000738431">
    <property type="component" value="Chromosome"/>
</dbReference>
<proteinExistence type="predicted"/>
<accession>A0ABZ1C818</accession>
<reference evidence="1 2" key="2">
    <citation type="submission" date="2023-12" db="EMBL/GenBank/DDBJ databases">
        <title>Description of an unclassified Opitutus bacterium of Verrucomicrobiota.</title>
        <authorList>
            <person name="Zhang D.-F."/>
        </authorList>
    </citation>
    <scope>NUCLEOTIDE SEQUENCE [LARGE SCALE GENOMIC DNA]</scope>
    <source>
        <strain evidence="1 2">WL0086</strain>
    </source>
</reference>
<dbReference type="SUPFAM" id="SSF53850">
    <property type="entry name" value="Periplasmic binding protein-like II"/>
    <property type="match status" value="1"/>
</dbReference>
<name>A0ABZ1C818_9BACT</name>
<dbReference type="RefSeq" id="WP_221031367.1">
    <property type="nucleotide sequence ID" value="NZ_CP139781.1"/>
</dbReference>
<sequence length="272" mass="30201">MNVNDAQAAIRVWANSFLENQQFQLSTDISILDGVPKVLEALRAREIDAISVTTREFWELRPQIEIGQILLGTTEGIDRQTFAVWVRRDRGIENLADLRGGHLKVWRSSRTGLAEPWLEVELETAGLGGGAGFWGHRSETAKLSQAVLPVFFGQAEACLVTRRGMELMTELNPQLGRDLVEVVVSEPMVASLMFFRASFEREDFPAMVEALNRVADTPEGAQLFMLFQQTGLTEGEESDLATGLDLLDRYEALRTKREAAAAAPMMTGEDNS</sequence>